<organism evidence="2 3">
    <name type="scientific">Pseudomonas aeruginosa (strain ATCC 15692 / DSM 22644 / CIP 104116 / JCM 14847 / LMG 12228 / 1C / PRS 101 / PAO1)</name>
    <dbReference type="NCBI Taxonomy" id="208964"/>
    <lineage>
        <taxon>Bacteria</taxon>
        <taxon>Pseudomonadati</taxon>
        <taxon>Pseudomonadota</taxon>
        <taxon>Gammaproteobacteria</taxon>
        <taxon>Pseudomonadales</taxon>
        <taxon>Pseudomonadaceae</taxon>
        <taxon>Pseudomonas</taxon>
    </lineage>
</organism>
<dbReference type="PaxDb" id="208964-PA2819"/>
<dbReference type="STRING" id="208964.PA2819"/>
<dbReference type="AntiFam" id="ANF00012">
    <property type="entry name" value="tRNA translation"/>
</dbReference>
<dbReference type="DNASU" id="878910"/>
<dbReference type="HOGENOM" id="CLU_1659232_0_0_6"/>
<keyword evidence="3" id="KW-1185">Reference proteome</keyword>
<dbReference type="EMBL" id="AE004091">
    <property type="protein sequence ID" value="AAG06207.1"/>
    <property type="molecule type" value="Genomic_DNA"/>
</dbReference>
<feature type="compositionally biased region" description="Basic residues" evidence="1">
    <location>
        <begin position="1"/>
        <end position="11"/>
    </location>
</feature>
<feature type="compositionally biased region" description="Basic and acidic residues" evidence="1">
    <location>
        <begin position="37"/>
        <end position="52"/>
    </location>
</feature>
<feature type="compositionally biased region" description="Basic and acidic residues" evidence="1">
    <location>
        <begin position="64"/>
        <end position="91"/>
    </location>
</feature>
<dbReference type="PseudoCAP" id="PA2819"/>
<feature type="region of interest" description="Disordered" evidence="1">
    <location>
        <begin position="1"/>
        <end position="109"/>
    </location>
</feature>
<evidence type="ECO:0000313" key="2">
    <source>
        <dbReference type="EMBL" id="AAG06207.1"/>
    </source>
</evidence>
<gene>
    <name evidence="2" type="ordered locus">PA2819</name>
</gene>
<reference evidence="2 3" key="1">
    <citation type="journal article" date="2000" name="Nature">
        <title>Complete genome sequence of Pseudomonas aeruginosa PAO1, an opportunistic pathogen.</title>
        <authorList>
            <person name="Stover C.K."/>
            <person name="Pham X.Q."/>
            <person name="Erwin A.L."/>
            <person name="Mizoguchi S.D."/>
            <person name="Warrener P."/>
            <person name="Hickey M.J."/>
            <person name="Brinkman F.S."/>
            <person name="Hufnagle W.O."/>
            <person name="Kowalik D.J."/>
            <person name="Lagrou M."/>
            <person name="Garber R.L."/>
            <person name="Goltry L."/>
            <person name="Tolentino E."/>
            <person name="Westbrock-Wadman S."/>
            <person name="Yuan Y."/>
            <person name="Brody L.L."/>
            <person name="Coulter S.N."/>
            <person name="Folger K.R."/>
            <person name="Kas A."/>
            <person name="Larbig K."/>
            <person name="Lim R."/>
            <person name="Smith K."/>
            <person name="Spencer D."/>
            <person name="Wong G.K."/>
            <person name="Wu Z."/>
            <person name="Paulsen I.T."/>
            <person name="Reizer J."/>
            <person name="Saier M.H."/>
            <person name="Hancock R.E."/>
            <person name="Lory S."/>
            <person name="Olson M.V."/>
        </authorList>
    </citation>
    <scope>NUCLEOTIDE SEQUENCE [LARGE SCALE GENOMIC DNA]</scope>
    <source>
        <strain evidence="3">ATCC 15692 / DSM 22644 / CIP 104116 / JCM 14847 / LMG 12228 / 1C / PRS 101 / PAO1</strain>
    </source>
</reference>
<name>Q9I024_PSEAE</name>
<sequence>MRLKIQARSRQRPTTGTPRQSRLARASLHLFAAQRSRRPERILPQKPGERPRPPPPPNATEKASSARDPGRPRYRETAGLERQNEASKGDQDEQPGAQKRKKGPKALFSSTQAETWIMFGAGNETRTRDPDLGKVVLYQLSYSRVTTCCPFGRNRTFDA</sequence>
<evidence type="ECO:0000313" key="3">
    <source>
        <dbReference type="Proteomes" id="UP000002438"/>
    </source>
</evidence>
<accession>Q9I024</accession>
<dbReference type="InParanoid" id="Q9I024"/>
<evidence type="ECO:0000256" key="1">
    <source>
        <dbReference type="SAM" id="MobiDB-lite"/>
    </source>
</evidence>
<dbReference type="AlphaFoldDB" id="Q9I024"/>
<protein>
    <submittedName>
        <fullName evidence="2">Uncharacterized protein</fullName>
    </submittedName>
</protein>
<proteinExistence type="predicted"/>
<dbReference type="PIR" id="A83295">
    <property type="entry name" value="A83295"/>
</dbReference>
<dbReference type="Proteomes" id="UP000002438">
    <property type="component" value="Chromosome"/>
</dbReference>